<feature type="region of interest" description="Disordered" evidence="1">
    <location>
        <begin position="20"/>
        <end position="62"/>
    </location>
</feature>
<evidence type="ECO:0000313" key="3">
    <source>
        <dbReference type="Proteomes" id="UP001352852"/>
    </source>
</evidence>
<sequence>MGISERRIFLENHLRAEGVLMGGRGGGRKRRGAEGRDRKLRSRPRLLGSHDPPRRLEPGSGITVTSALWRRMRDGQTIVTTQKQLVE</sequence>
<dbReference type="Proteomes" id="UP001352852">
    <property type="component" value="Unassembled WGS sequence"/>
</dbReference>
<evidence type="ECO:0000313" key="2">
    <source>
        <dbReference type="EMBL" id="MED6274030.1"/>
    </source>
</evidence>
<dbReference type="EMBL" id="JAHUTJ010025448">
    <property type="protein sequence ID" value="MED6274030.1"/>
    <property type="molecule type" value="Genomic_DNA"/>
</dbReference>
<proteinExistence type="predicted"/>
<name>A0ABU7DI57_9TELE</name>
<reference evidence="2 3" key="1">
    <citation type="submission" date="2021-06" db="EMBL/GenBank/DDBJ databases">
        <authorList>
            <person name="Palmer J.M."/>
        </authorList>
    </citation>
    <scope>NUCLEOTIDE SEQUENCE [LARGE SCALE GENOMIC DNA]</scope>
    <source>
        <strain evidence="2 3">CL_MEX2019</strain>
        <tissue evidence="2">Muscle</tissue>
    </source>
</reference>
<organism evidence="2 3">
    <name type="scientific">Characodon lateralis</name>
    <dbReference type="NCBI Taxonomy" id="208331"/>
    <lineage>
        <taxon>Eukaryota</taxon>
        <taxon>Metazoa</taxon>
        <taxon>Chordata</taxon>
        <taxon>Craniata</taxon>
        <taxon>Vertebrata</taxon>
        <taxon>Euteleostomi</taxon>
        <taxon>Actinopterygii</taxon>
        <taxon>Neopterygii</taxon>
        <taxon>Teleostei</taxon>
        <taxon>Neoteleostei</taxon>
        <taxon>Acanthomorphata</taxon>
        <taxon>Ovalentaria</taxon>
        <taxon>Atherinomorphae</taxon>
        <taxon>Cyprinodontiformes</taxon>
        <taxon>Goodeidae</taxon>
        <taxon>Characodon</taxon>
    </lineage>
</organism>
<keyword evidence="3" id="KW-1185">Reference proteome</keyword>
<gene>
    <name evidence="2" type="ORF">CHARACLAT_012382</name>
</gene>
<evidence type="ECO:0000256" key="1">
    <source>
        <dbReference type="SAM" id="MobiDB-lite"/>
    </source>
</evidence>
<comment type="caution">
    <text evidence="2">The sequence shown here is derived from an EMBL/GenBank/DDBJ whole genome shotgun (WGS) entry which is preliminary data.</text>
</comment>
<accession>A0ABU7DI57</accession>
<protein>
    <submittedName>
        <fullName evidence="2">Uncharacterized protein</fullName>
    </submittedName>
</protein>